<evidence type="ECO:0000313" key="6">
    <source>
        <dbReference type="Proteomes" id="UP001301012"/>
    </source>
</evidence>
<dbReference type="Proteomes" id="UP001301012">
    <property type="component" value="Unassembled WGS sequence"/>
</dbReference>
<dbReference type="RefSeq" id="WP_284131614.1">
    <property type="nucleotide sequence ID" value="NZ_JASKYM010000001.1"/>
</dbReference>
<dbReference type="Gene3D" id="1.10.287.950">
    <property type="entry name" value="Methyl-accepting chemotaxis protein"/>
    <property type="match status" value="2"/>
</dbReference>
<evidence type="ECO:0000256" key="1">
    <source>
        <dbReference type="ARBA" id="ARBA00022500"/>
    </source>
</evidence>
<keyword evidence="3" id="KW-0807">Transducer</keyword>
<dbReference type="InterPro" id="IPR051310">
    <property type="entry name" value="MCP_chemotaxis"/>
</dbReference>
<dbReference type="EMBL" id="JASKYM010000001">
    <property type="protein sequence ID" value="MDK2562647.1"/>
    <property type="molecule type" value="Genomic_DNA"/>
</dbReference>
<accession>A0ABT7E6Y4</accession>
<evidence type="ECO:0000256" key="2">
    <source>
        <dbReference type="ARBA" id="ARBA00029447"/>
    </source>
</evidence>
<sequence length="159" mass="17551">MPKLQHNKVYIYTIAFQTNILALNASVEAAKNTATLIENSIKAVSNESEIVDNTAESLQKIIYTTNQTIVLVDKIAKASEEQSSAITQVTLGVDQISDVVQTNSATSQESAEASEELTGQAQILKSFIESFNLKNTQGSNKFVNFNNDESKYFEMNEFE</sequence>
<feature type="domain" description="Methyl-accepting transducer" evidence="4">
    <location>
        <begin position="11"/>
        <end position="125"/>
    </location>
</feature>
<evidence type="ECO:0000259" key="4">
    <source>
        <dbReference type="PROSITE" id="PS50111"/>
    </source>
</evidence>
<protein>
    <recommendedName>
        <fullName evidence="4">Methyl-accepting transducer domain-containing protein</fullName>
    </recommendedName>
</protein>
<comment type="caution">
    <text evidence="5">The sequence shown here is derived from an EMBL/GenBank/DDBJ whole genome shotgun (WGS) entry which is preliminary data.</text>
</comment>
<gene>
    <name evidence="5" type="ORF">QOZ84_03725</name>
</gene>
<dbReference type="PANTHER" id="PTHR43531">
    <property type="entry name" value="PROTEIN ICFG"/>
    <property type="match status" value="1"/>
</dbReference>
<dbReference type="InterPro" id="IPR004089">
    <property type="entry name" value="MCPsignal_dom"/>
</dbReference>
<comment type="similarity">
    <text evidence="2">Belongs to the methyl-accepting chemotaxis (MCP) protein family.</text>
</comment>
<dbReference type="PANTHER" id="PTHR43531:SF11">
    <property type="entry name" value="METHYL-ACCEPTING CHEMOTAXIS PROTEIN 3"/>
    <property type="match status" value="1"/>
</dbReference>
<evidence type="ECO:0000313" key="5">
    <source>
        <dbReference type="EMBL" id="MDK2562647.1"/>
    </source>
</evidence>
<dbReference type="InterPro" id="IPR004090">
    <property type="entry name" value="Chemotax_Me-accpt_rcpt"/>
</dbReference>
<evidence type="ECO:0000256" key="3">
    <source>
        <dbReference type="PROSITE-ProRule" id="PRU00284"/>
    </source>
</evidence>
<keyword evidence="6" id="KW-1185">Reference proteome</keyword>
<proteinExistence type="inferred from homology"/>
<name>A0ABT7E6Y4_9FIRM</name>
<reference evidence="5 6" key="1">
    <citation type="submission" date="2023-05" db="EMBL/GenBank/DDBJ databases">
        <title>Rombocin, a short stable natural nisin variant, displays selective antimicrobial activity against Listeria monocytogenes and employs dual mode of action to kill target bacterial strains.</title>
        <authorList>
            <person name="Wambui J."/>
            <person name="Stephan R."/>
            <person name="Kuipers O.P."/>
        </authorList>
    </citation>
    <scope>NUCLEOTIDE SEQUENCE [LARGE SCALE GENOMIC DNA]</scope>
    <source>
        <strain evidence="5 6">RC002</strain>
    </source>
</reference>
<keyword evidence="1" id="KW-0145">Chemotaxis</keyword>
<dbReference type="PROSITE" id="PS50111">
    <property type="entry name" value="CHEMOTAXIS_TRANSDUC_2"/>
    <property type="match status" value="1"/>
</dbReference>
<dbReference type="SUPFAM" id="SSF58104">
    <property type="entry name" value="Methyl-accepting chemotaxis protein (MCP) signaling domain"/>
    <property type="match status" value="1"/>
</dbReference>
<organism evidence="5 6">
    <name type="scientific">Romboutsia sedimentorum</name>
    <dbReference type="NCBI Taxonomy" id="1368474"/>
    <lineage>
        <taxon>Bacteria</taxon>
        <taxon>Bacillati</taxon>
        <taxon>Bacillota</taxon>
        <taxon>Clostridia</taxon>
        <taxon>Peptostreptococcales</taxon>
        <taxon>Peptostreptococcaceae</taxon>
        <taxon>Romboutsia</taxon>
    </lineage>
</organism>
<dbReference type="PRINTS" id="PR00260">
    <property type="entry name" value="CHEMTRNSDUCR"/>
</dbReference>